<gene>
    <name evidence="2" type="ORF">DCMF_09080</name>
</gene>
<name>A0A3G1KR04_FORW1</name>
<evidence type="ECO:0000313" key="3">
    <source>
        <dbReference type="Proteomes" id="UP000323521"/>
    </source>
</evidence>
<dbReference type="InterPro" id="IPR036374">
    <property type="entry name" value="OxRdtase_Mopterin-bd_sf"/>
</dbReference>
<evidence type="ECO:0000259" key="1">
    <source>
        <dbReference type="Pfam" id="PF00174"/>
    </source>
</evidence>
<keyword evidence="3" id="KW-1185">Reference proteome</keyword>
<feature type="domain" description="Oxidoreductase molybdopterin-binding" evidence="1">
    <location>
        <begin position="50"/>
        <end position="178"/>
    </location>
</feature>
<dbReference type="KEGG" id="fwa:DCMF_09080"/>
<dbReference type="AlphaFoldDB" id="A0A3G1KR04"/>
<dbReference type="RefSeq" id="WP_148134138.1">
    <property type="nucleotide sequence ID" value="NZ_CP017634.1"/>
</dbReference>
<reference evidence="2 3" key="1">
    <citation type="submission" date="2016-10" db="EMBL/GenBank/DDBJ databases">
        <title>Complete Genome Sequence of Peptococcaceae strain DCMF.</title>
        <authorList>
            <person name="Edwards R.J."/>
            <person name="Holland S.I."/>
            <person name="Deshpande N.P."/>
            <person name="Wong Y.K."/>
            <person name="Ertan H."/>
            <person name="Manefield M."/>
            <person name="Russell T.L."/>
            <person name="Lee M.J."/>
        </authorList>
    </citation>
    <scope>NUCLEOTIDE SEQUENCE [LARGE SCALE GENOMIC DNA]</scope>
    <source>
        <strain evidence="2 3">DCMF</strain>
    </source>
</reference>
<dbReference type="PROSITE" id="PS51257">
    <property type="entry name" value="PROKAR_LIPOPROTEIN"/>
    <property type="match status" value="1"/>
</dbReference>
<sequence>MRMKMFIKSYAKIMPVLVLLALLFGAGCGSSALGPEELKNKLAAYGDEKIVISGLEDQDFEISVADLTDLEPVTKSAVSNRANGEQVKVKATGPLLDTFLKKYGKSQKDFSLIRFSAKDQYSIAVPADILANRDIILALMNEGEPLAQEDRPVHVIIPGERAMYWVRMLNRIEFATGETAQLCQKIIFLDTAAKNLPQEDYQYYESMDKVIKTRDLIGKYADINDSTVKSVFMAAGDGLKKNESAANFLAGNLKITGADTPRFLSPDLPQGMHVRDLLYVNYGTTAFFSLSQALKVWSGSTGDQSSEIAFTDIVREIGSVNAEKYRFTSADGTRLELAITEMAHASVGLDKDGIVTFDSGAPGHKTLKDLISVEPLE</sequence>
<dbReference type="OrthoDB" id="1704220at2"/>
<accession>A0A3G1KR04</accession>
<dbReference type="Proteomes" id="UP000323521">
    <property type="component" value="Chromosome"/>
</dbReference>
<dbReference type="InterPro" id="IPR000572">
    <property type="entry name" value="OxRdtase_Mopterin-bd_dom"/>
</dbReference>
<dbReference type="Gene3D" id="3.90.420.10">
    <property type="entry name" value="Oxidoreductase, molybdopterin-binding domain"/>
    <property type="match status" value="1"/>
</dbReference>
<organism evidence="2 3">
    <name type="scientific">Formimonas warabiya</name>
    <dbReference type="NCBI Taxonomy" id="1761012"/>
    <lineage>
        <taxon>Bacteria</taxon>
        <taxon>Bacillati</taxon>
        <taxon>Bacillota</taxon>
        <taxon>Clostridia</taxon>
        <taxon>Eubacteriales</taxon>
        <taxon>Peptococcaceae</taxon>
        <taxon>Candidatus Formimonas</taxon>
    </lineage>
</organism>
<dbReference type="EMBL" id="CP017634">
    <property type="protein sequence ID" value="ATW24903.1"/>
    <property type="molecule type" value="Genomic_DNA"/>
</dbReference>
<evidence type="ECO:0000313" key="2">
    <source>
        <dbReference type="EMBL" id="ATW24903.1"/>
    </source>
</evidence>
<dbReference type="Pfam" id="PF00174">
    <property type="entry name" value="Oxidored_molyb"/>
    <property type="match status" value="1"/>
</dbReference>
<proteinExistence type="predicted"/>
<dbReference type="SUPFAM" id="SSF56524">
    <property type="entry name" value="Oxidoreductase molybdopterin-binding domain"/>
    <property type="match status" value="1"/>
</dbReference>
<protein>
    <recommendedName>
        <fullName evidence="1">Oxidoreductase molybdopterin-binding domain-containing protein</fullName>
    </recommendedName>
</protein>